<evidence type="ECO:0000313" key="2">
    <source>
        <dbReference type="Proteomes" id="UP000192578"/>
    </source>
</evidence>
<gene>
    <name evidence="1" type="ORF">BV898_16582</name>
</gene>
<name>A0A9X6NKG0_HYPEX</name>
<reference evidence="2" key="1">
    <citation type="submission" date="2017-01" db="EMBL/GenBank/DDBJ databases">
        <title>Comparative genomics of anhydrobiosis in the tardigrade Hypsibius dujardini.</title>
        <authorList>
            <person name="Yoshida Y."/>
            <person name="Koutsovoulos G."/>
            <person name="Laetsch D."/>
            <person name="Stevens L."/>
            <person name="Kumar S."/>
            <person name="Horikawa D."/>
            <person name="Ishino K."/>
            <person name="Komine S."/>
            <person name="Tomita M."/>
            <person name="Blaxter M."/>
            <person name="Arakawa K."/>
        </authorList>
    </citation>
    <scope>NUCLEOTIDE SEQUENCE [LARGE SCALE GENOMIC DNA]</scope>
    <source>
        <strain evidence="2">Z151</strain>
    </source>
</reference>
<dbReference type="Proteomes" id="UP000192578">
    <property type="component" value="Unassembled WGS sequence"/>
</dbReference>
<accession>A0A9X6NKG0</accession>
<dbReference type="AlphaFoldDB" id="A0A9X6NKG0"/>
<sequence>MRTGDVGPAASFRTADNATKKDSEVMLTTLLDRSHYDVVVGKRVIFGRPAPTFTFGGNAWISPELL</sequence>
<organism evidence="1 2">
    <name type="scientific">Hypsibius exemplaris</name>
    <name type="common">Freshwater tardigrade</name>
    <dbReference type="NCBI Taxonomy" id="2072580"/>
    <lineage>
        <taxon>Eukaryota</taxon>
        <taxon>Metazoa</taxon>
        <taxon>Ecdysozoa</taxon>
        <taxon>Tardigrada</taxon>
        <taxon>Eutardigrada</taxon>
        <taxon>Parachela</taxon>
        <taxon>Hypsibioidea</taxon>
        <taxon>Hypsibiidae</taxon>
        <taxon>Hypsibius</taxon>
    </lineage>
</organism>
<keyword evidence="2" id="KW-1185">Reference proteome</keyword>
<comment type="caution">
    <text evidence="1">The sequence shown here is derived from an EMBL/GenBank/DDBJ whole genome shotgun (WGS) entry which is preliminary data.</text>
</comment>
<protein>
    <submittedName>
        <fullName evidence="1">Uncharacterized protein</fullName>
    </submittedName>
</protein>
<proteinExistence type="predicted"/>
<evidence type="ECO:0000313" key="1">
    <source>
        <dbReference type="EMBL" id="OWA52121.1"/>
    </source>
</evidence>
<dbReference type="EMBL" id="MTYJ01000252">
    <property type="protein sequence ID" value="OWA52121.1"/>
    <property type="molecule type" value="Genomic_DNA"/>
</dbReference>